<feature type="compositionally biased region" description="Low complexity" evidence="13">
    <location>
        <begin position="768"/>
        <end position="789"/>
    </location>
</feature>
<keyword evidence="4 14" id="KW-0812">Transmembrane</keyword>
<feature type="compositionally biased region" description="Low complexity" evidence="13">
    <location>
        <begin position="730"/>
        <end position="761"/>
    </location>
</feature>
<feature type="transmembrane region" description="Helical" evidence="14">
    <location>
        <begin position="617"/>
        <end position="639"/>
    </location>
</feature>
<dbReference type="SMART" id="SM00060">
    <property type="entry name" value="FN3"/>
    <property type="match status" value="3"/>
</dbReference>
<keyword evidence="6" id="KW-0677">Repeat</keyword>
<comment type="function">
    <text evidence="1">This protein is a cell adhesion molecule involved in neuron-neuron adhesion, neurite fasciculation, outgrowth of neurites, etc.</text>
</comment>
<dbReference type="PRINTS" id="PR01838">
    <property type="entry name" value="NCAMFAMILY"/>
</dbReference>
<evidence type="ECO:0000256" key="1">
    <source>
        <dbReference type="ARBA" id="ARBA00003000"/>
    </source>
</evidence>
<evidence type="ECO:0000313" key="18">
    <source>
        <dbReference type="Proteomes" id="UP000812440"/>
    </source>
</evidence>
<evidence type="ECO:0000256" key="14">
    <source>
        <dbReference type="SAM" id="Phobius"/>
    </source>
</evidence>
<dbReference type="AlphaFoldDB" id="A0A8T2IW98"/>
<keyword evidence="18" id="KW-1185">Reference proteome</keyword>
<keyword evidence="11" id="KW-0325">Glycoprotein</keyword>
<keyword evidence="7" id="KW-0130">Cell adhesion</keyword>
<dbReference type="InterPro" id="IPR007110">
    <property type="entry name" value="Ig-like_dom"/>
</dbReference>
<name>A0A8T2IW98_9PIPI</name>
<dbReference type="PROSITE" id="PS50835">
    <property type="entry name" value="IG_LIKE"/>
    <property type="match status" value="4"/>
</dbReference>
<dbReference type="InterPro" id="IPR003598">
    <property type="entry name" value="Ig_sub2"/>
</dbReference>
<gene>
    <name evidence="17" type="ORF">GDO86_012714</name>
</gene>
<dbReference type="InterPro" id="IPR036179">
    <property type="entry name" value="Ig-like_dom_sf"/>
</dbReference>
<dbReference type="FunFam" id="2.60.40.10:FF:000636">
    <property type="entry name" value="Neural cell adhesion molecule 2"/>
    <property type="match status" value="1"/>
</dbReference>
<dbReference type="PANTHER" id="PTHR12231">
    <property type="entry name" value="CTX-RELATED TYPE I TRANSMEMBRANE PROTEIN"/>
    <property type="match status" value="1"/>
</dbReference>
<keyword evidence="8 14" id="KW-1133">Transmembrane helix</keyword>
<keyword evidence="9 14" id="KW-0472">Membrane</keyword>
<dbReference type="FunFam" id="2.60.40.10:FF:000086">
    <property type="entry name" value="Neural cell adhesion molecule 1"/>
    <property type="match status" value="1"/>
</dbReference>
<dbReference type="FunFam" id="2.60.40.10:FF:001932">
    <property type="entry name" value="Neural cell adhesion molecule 1a"/>
    <property type="match status" value="1"/>
</dbReference>
<evidence type="ECO:0000256" key="13">
    <source>
        <dbReference type="SAM" id="MobiDB-lite"/>
    </source>
</evidence>
<keyword evidence="12" id="KW-0393">Immunoglobulin domain</keyword>
<reference evidence="17" key="1">
    <citation type="thesis" date="2020" institute="ProQuest LLC" country="789 East Eisenhower Parkway, Ann Arbor, MI, USA">
        <title>Comparative Genomics and Chromosome Evolution.</title>
        <authorList>
            <person name="Mudd A.B."/>
        </authorList>
    </citation>
    <scope>NUCLEOTIDE SEQUENCE</scope>
    <source>
        <strain evidence="17">Female2</strain>
        <tissue evidence="17">Blood</tissue>
    </source>
</reference>
<dbReference type="InterPro" id="IPR051170">
    <property type="entry name" value="Neural/epithelial_adhesion"/>
</dbReference>
<dbReference type="SMART" id="SM00409">
    <property type="entry name" value="IG"/>
    <property type="match status" value="4"/>
</dbReference>
<dbReference type="OrthoDB" id="10056271at2759"/>
<dbReference type="CDD" id="cd00096">
    <property type="entry name" value="Ig"/>
    <property type="match status" value="1"/>
</dbReference>
<comment type="caution">
    <text evidence="17">The sequence shown here is derived from an EMBL/GenBank/DDBJ whole genome shotgun (WGS) entry which is preliminary data.</text>
</comment>
<evidence type="ECO:0000256" key="3">
    <source>
        <dbReference type="ARBA" id="ARBA00022475"/>
    </source>
</evidence>
<organism evidence="17 18">
    <name type="scientific">Hymenochirus boettgeri</name>
    <name type="common">Congo dwarf clawed frog</name>
    <dbReference type="NCBI Taxonomy" id="247094"/>
    <lineage>
        <taxon>Eukaryota</taxon>
        <taxon>Metazoa</taxon>
        <taxon>Chordata</taxon>
        <taxon>Craniata</taxon>
        <taxon>Vertebrata</taxon>
        <taxon>Euteleostomi</taxon>
        <taxon>Amphibia</taxon>
        <taxon>Batrachia</taxon>
        <taxon>Anura</taxon>
        <taxon>Pipoidea</taxon>
        <taxon>Pipidae</taxon>
        <taxon>Pipinae</taxon>
        <taxon>Hymenochirus</taxon>
    </lineage>
</organism>
<keyword evidence="10" id="KW-1015">Disulfide bond</keyword>
<feature type="domain" description="Ig-like" evidence="15">
    <location>
        <begin position="214"/>
        <end position="308"/>
    </location>
</feature>
<dbReference type="InterPro" id="IPR013098">
    <property type="entry name" value="Ig_I-set"/>
</dbReference>
<dbReference type="GO" id="GO:0007155">
    <property type="term" value="P:cell adhesion"/>
    <property type="evidence" value="ECO:0007669"/>
    <property type="project" value="UniProtKB-KW"/>
</dbReference>
<keyword evidence="3" id="KW-1003">Cell membrane</keyword>
<evidence type="ECO:0000313" key="17">
    <source>
        <dbReference type="EMBL" id="KAG8434446.1"/>
    </source>
</evidence>
<evidence type="ECO:0000256" key="4">
    <source>
        <dbReference type="ARBA" id="ARBA00022692"/>
    </source>
</evidence>
<evidence type="ECO:0000256" key="10">
    <source>
        <dbReference type="ARBA" id="ARBA00023157"/>
    </source>
</evidence>
<feature type="domain" description="Fibronectin type-III" evidence="16">
    <location>
        <begin position="404"/>
        <end position="503"/>
    </location>
</feature>
<evidence type="ECO:0000256" key="9">
    <source>
        <dbReference type="ARBA" id="ARBA00023136"/>
    </source>
</evidence>
<dbReference type="InterPro" id="IPR009138">
    <property type="entry name" value="Neural_cell_adh"/>
</dbReference>
<evidence type="ECO:0000256" key="6">
    <source>
        <dbReference type="ARBA" id="ARBA00022737"/>
    </source>
</evidence>
<dbReference type="Proteomes" id="UP000812440">
    <property type="component" value="Chromosome 7"/>
</dbReference>
<dbReference type="Gene3D" id="2.60.40.10">
    <property type="entry name" value="Immunoglobulins"/>
    <property type="match status" value="6"/>
</dbReference>
<sequence>MYKCVASSETEGVSEGTVNLRVYQKLTFKYAPTPQEFNEGEDAVIVCDVSSSMPSIITWRHKGKDVTFKKDVRFVVLANNYLQIKGIKKTDEGTYRCEGRILARGDINYKDIQVIVNVPPTVRAGQTMVNATANMEESVVLSCDADGFPDPQISWTKKGEIIEYGEEKFGFNEDSSEMTIYHVEKDDEAEYSCIAENKAGESEAMILLKVYAKPKITYVENKTAVELDEITLTCEASGDPIPSITWRTATRNISSEEKTLDGHIVVKDHMRMSSLTLKDIQYTDAGEYICIASNAIGQDMQAMYFEVQYAPKIRGPVVVYTWEGNPVNITCEVLAYPSAVVSWFRDGQLLPSSNFSNIKIYRTPSASSLEINPDSENDFGNYNCTAVNSIGHESSEFILVQADTPSSPSIQKVEPYSSTAMVVFDEPDASGGVPVLKYKAEWTIVGEEKWHSKLYDAKEVNVESIITVTGLKPETSYTVKLSAINGKGLGERHISIRISYSAREPSAPKLVGHLGEDGNSIKVDLIKQDDGGSPIRHYLVNYKAMNAMDWKPELRVPYSSHHVTIKSLDWNVDYEVIVVAENQQGKSKPARYTFRTTSKPTVIPATTSTSSGLGTGAIVGILIVIFVLLLVVVDVTCFFMNKCGLLMCIAVNFCGKAGPGAKAKDIEEGKAAFSKDESKEPIVEVRTEEERTPNHDGSNQIEPNETTPLTGPEHPADTTATVEDMLPSVTTVTTNSDTITETFATAQNSPTSETTTLTSSTAPPPTTTPNANTVQSNQATPSKTEAPSASSPPPTSSPKVAPLVDLSDTPSTNNSSNPSAAASTAVPPKAIIKPIATVPPNATSPPPTPEQKQVKQEQSGTKSPEKEADQSSSVKSPTEAKKDEAASLSNTKPSQGEDFQIDGGTFKTPEIDLAKDVFAALGTSTPATVASGKAPELVSSTADTSVPPDTAKTEKTPVEENSKPEETDVKSTPAEVKTVPNEATQTNANESKA</sequence>
<feature type="compositionally biased region" description="Basic and acidic residues" evidence="13">
    <location>
        <begin position="951"/>
        <end position="969"/>
    </location>
</feature>
<dbReference type="InterPro" id="IPR003961">
    <property type="entry name" value="FN3_dom"/>
</dbReference>
<evidence type="ECO:0000256" key="8">
    <source>
        <dbReference type="ARBA" id="ARBA00022989"/>
    </source>
</evidence>
<evidence type="ECO:0000259" key="15">
    <source>
        <dbReference type="PROSITE" id="PS50835"/>
    </source>
</evidence>
<evidence type="ECO:0000259" key="16">
    <source>
        <dbReference type="PROSITE" id="PS50853"/>
    </source>
</evidence>
<proteinExistence type="predicted"/>
<feature type="compositionally biased region" description="Polar residues" evidence="13">
    <location>
        <begin position="981"/>
        <end position="993"/>
    </location>
</feature>
<feature type="region of interest" description="Disordered" evidence="13">
    <location>
        <begin position="669"/>
        <end position="906"/>
    </location>
</feature>
<dbReference type="Pfam" id="PF00041">
    <property type="entry name" value="fn3"/>
    <property type="match status" value="2"/>
</dbReference>
<evidence type="ECO:0000256" key="12">
    <source>
        <dbReference type="ARBA" id="ARBA00023319"/>
    </source>
</evidence>
<dbReference type="InterPro" id="IPR013783">
    <property type="entry name" value="Ig-like_fold"/>
</dbReference>
<evidence type="ECO:0000256" key="7">
    <source>
        <dbReference type="ARBA" id="ARBA00022889"/>
    </source>
</evidence>
<dbReference type="SUPFAM" id="SSF49265">
    <property type="entry name" value="Fibronectin type III"/>
    <property type="match status" value="1"/>
</dbReference>
<evidence type="ECO:0008006" key="19">
    <source>
        <dbReference type="Google" id="ProtNLM"/>
    </source>
</evidence>
<dbReference type="FunFam" id="2.60.40.10:FF:000173">
    <property type="entry name" value="Neural cell adhesion molecule 1"/>
    <property type="match status" value="1"/>
</dbReference>
<dbReference type="SMART" id="SM00408">
    <property type="entry name" value="IGc2"/>
    <property type="match status" value="4"/>
</dbReference>
<feature type="domain" description="Ig-like" evidence="15">
    <location>
        <begin position="24"/>
        <end position="97"/>
    </location>
</feature>
<protein>
    <recommendedName>
        <fullName evidence="19">Neural cell adhesion molecule 1</fullName>
    </recommendedName>
</protein>
<evidence type="ECO:0000256" key="5">
    <source>
        <dbReference type="ARBA" id="ARBA00022729"/>
    </source>
</evidence>
<dbReference type="GO" id="GO:0005886">
    <property type="term" value="C:plasma membrane"/>
    <property type="evidence" value="ECO:0007669"/>
    <property type="project" value="UniProtKB-SubCell"/>
</dbReference>
<dbReference type="InterPro" id="IPR003599">
    <property type="entry name" value="Ig_sub"/>
</dbReference>
<dbReference type="FunFam" id="2.60.40.10:FF:000159">
    <property type="entry name" value="neural cell adhesion molecule 1 isoform X2"/>
    <property type="match status" value="1"/>
</dbReference>
<feature type="compositionally biased region" description="Polar residues" evidence="13">
    <location>
        <begin position="695"/>
        <end position="709"/>
    </location>
</feature>
<dbReference type="Pfam" id="PF13927">
    <property type="entry name" value="Ig_3"/>
    <property type="match status" value="3"/>
</dbReference>
<keyword evidence="5" id="KW-0732">Signal</keyword>
<feature type="compositionally biased region" description="Basic and acidic residues" evidence="13">
    <location>
        <begin position="669"/>
        <end position="694"/>
    </location>
</feature>
<comment type="subcellular location">
    <subcellularLocation>
        <location evidence="2">Cell membrane</location>
        <topology evidence="2">Single-pass type I membrane protein</topology>
    </subcellularLocation>
</comment>
<dbReference type="SUPFAM" id="SSF48726">
    <property type="entry name" value="Immunoglobulin"/>
    <property type="match status" value="4"/>
</dbReference>
<feature type="domain" description="Ig-like" evidence="15">
    <location>
        <begin position="120"/>
        <end position="207"/>
    </location>
</feature>
<dbReference type="EMBL" id="JAACNH010000008">
    <property type="protein sequence ID" value="KAG8434446.1"/>
    <property type="molecule type" value="Genomic_DNA"/>
</dbReference>
<evidence type="ECO:0000256" key="11">
    <source>
        <dbReference type="ARBA" id="ARBA00023180"/>
    </source>
</evidence>
<feature type="domain" description="Fibronectin type-III" evidence="16">
    <location>
        <begin position="504"/>
        <end position="600"/>
    </location>
</feature>
<dbReference type="GO" id="GO:0043005">
    <property type="term" value="C:neuron projection"/>
    <property type="evidence" value="ECO:0007669"/>
    <property type="project" value="TreeGrafter"/>
</dbReference>
<feature type="compositionally biased region" description="Low complexity" evidence="13">
    <location>
        <begin position="809"/>
        <end position="828"/>
    </location>
</feature>
<dbReference type="FunFam" id="2.60.40.10:FF:000137">
    <property type="entry name" value="neural cell adhesion molecule 1 isoform X2"/>
    <property type="match status" value="1"/>
</dbReference>
<evidence type="ECO:0000256" key="2">
    <source>
        <dbReference type="ARBA" id="ARBA00004251"/>
    </source>
</evidence>
<dbReference type="Pfam" id="PF07679">
    <property type="entry name" value="I-set"/>
    <property type="match status" value="1"/>
</dbReference>
<dbReference type="CDD" id="cd00063">
    <property type="entry name" value="FN3"/>
    <property type="match status" value="2"/>
</dbReference>
<feature type="region of interest" description="Disordered" evidence="13">
    <location>
        <begin position="925"/>
        <end position="993"/>
    </location>
</feature>
<dbReference type="InterPro" id="IPR036116">
    <property type="entry name" value="FN3_sf"/>
</dbReference>
<feature type="domain" description="Ig-like" evidence="15">
    <location>
        <begin position="311"/>
        <end position="400"/>
    </location>
</feature>
<dbReference type="PROSITE" id="PS50853">
    <property type="entry name" value="FN3"/>
    <property type="match status" value="2"/>
</dbReference>
<accession>A0A8T2IW98</accession>
<dbReference type="PANTHER" id="PTHR12231:SF239">
    <property type="entry name" value="NEURAL CELL ADHESION MOLECULE 1"/>
    <property type="match status" value="1"/>
</dbReference>